<proteinExistence type="predicted"/>
<dbReference type="Gene3D" id="3.55.50.10">
    <property type="entry name" value="Baseplate protein-like domains"/>
    <property type="match status" value="1"/>
</dbReference>
<evidence type="ECO:0000313" key="2">
    <source>
        <dbReference type="Proteomes" id="UP000663124"/>
    </source>
</evidence>
<dbReference type="Proteomes" id="UP000663124">
    <property type="component" value="Plasmid p5"/>
</dbReference>
<gene>
    <name evidence="1" type="ORF">Lepto782_23550</name>
</gene>
<name>A0AAP9WHH9_LEPIR</name>
<dbReference type="SUPFAM" id="SSF69279">
    <property type="entry name" value="Phage tail proteins"/>
    <property type="match status" value="1"/>
</dbReference>
<dbReference type="EMBL" id="CP043889">
    <property type="protein sequence ID" value="QOI45155.1"/>
    <property type="molecule type" value="Genomic_DNA"/>
</dbReference>
<accession>A0AAP9WHH9</accession>
<protein>
    <submittedName>
        <fullName evidence="1">Late control protein</fullName>
    </submittedName>
</protein>
<sequence>MIVPGPKRQYYFKIKALNPKFTDLEYKDSDIGFNILSFSLEEEMFMNTIINLTIKDNVGLDTKMFSRGQTFSVEWGLDASSDLPGFLDFGADEIRGSFKNLISYAVVTTSNGYLQGGNHIRTITLRTGKFAGRPMLTREFNTGTVEDAIRAVANLLDFKKVDISFPRQGELLTRRNPLVQARETNFEFIRRQAEKYGCVVYSTRDDKGTEILHFRETKEVHEKSKQELVNREGQYHIFNYGNSQSNIVGDPSYDLGPGSSLGSSTSITLDQNGRMVATFQASETESTLSYVLSMKAIEEVVGSKDATAEFNRVMNASFEEFILPDDRITEKDGPIHEDFRKYFKLQPNSTMPEQNGWTFRCSTVPNPLYKIGDRVHLGPTDEKGWCVIPPDIRSCRKNAKAKFWRLAKHTWTHDASGVKQELELKR</sequence>
<geneLocation type="plasmid" evidence="1 2">
    <name>p5</name>
</geneLocation>
<evidence type="ECO:0000313" key="1">
    <source>
        <dbReference type="EMBL" id="QOI45155.1"/>
    </source>
</evidence>
<dbReference type="AlphaFoldDB" id="A0AAP9WHH9"/>
<dbReference type="RefSeq" id="WP_192505791.1">
    <property type="nucleotide sequence ID" value="NZ_CP043889.1"/>
</dbReference>
<organism evidence="1 2">
    <name type="scientific">Leptospira interrogans serovar Canicola</name>
    <dbReference type="NCBI Taxonomy" id="211880"/>
    <lineage>
        <taxon>Bacteria</taxon>
        <taxon>Pseudomonadati</taxon>
        <taxon>Spirochaetota</taxon>
        <taxon>Spirochaetia</taxon>
        <taxon>Leptospirales</taxon>
        <taxon>Leptospiraceae</taxon>
        <taxon>Leptospira</taxon>
    </lineage>
</organism>
<keyword evidence="1" id="KW-0614">Plasmid</keyword>
<reference evidence="1" key="1">
    <citation type="submission" date="2019-09" db="EMBL/GenBank/DDBJ databases">
        <title>Comparative Genomics of Leptospira interrogans Reveals Genome Plasticity - A Common Adaptive Strategy for Survival in Various Hosts.</title>
        <authorList>
            <person name="Ramli S.R."/>
            <person name="Bunk B."/>
            <person name="Goris M."/>
            <person name="Bhuju S."/>
            <person name="Jarek M."/>
            <person name="Sproer C."/>
            <person name="Mustakim S."/>
            <person name="Strommenger B."/>
            <person name="Pessler F."/>
        </authorList>
    </citation>
    <scope>NUCLEOTIDE SEQUENCE</scope>
    <source>
        <strain evidence="1">782</strain>
        <plasmid evidence="1">p5</plasmid>
    </source>
</reference>